<dbReference type="EMBL" id="JACHOO010000002">
    <property type="protein sequence ID" value="MBB5752266.1"/>
    <property type="molecule type" value="Genomic_DNA"/>
</dbReference>
<reference evidence="10 11" key="1">
    <citation type="submission" date="2020-08" db="EMBL/GenBank/DDBJ databases">
        <title>Genomic Encyclopedia of Type Strains, Phase IV (KMG-IV): sequencing the most valuable type-strain genomes for metagenomic binning, comparative biology and taxonomic classification.</title>
        <authorList>
            <person name="Goeker M."/>
        </authorList>
    </citation>
    <scope>NUCLEOTIDE SEQUENCE [LARGE SCALE GENOMIC DNA]</scope>
    <source>
        <strain evidence="10 11">DSM 16268</strain>
    </source>
</reference>
<evidence type="ECO:0000256" key="1">
    <source>
        <dbReference type="ARBA" id="ARBA00004418"/>
    </source>
</evidence>
<organism evidence="10 11">
    <name type="scientific">Prosthecomicrobium pneumaticum</name>
    <dbReference type="NCBI Taxonomy" id="81895"/>
    <lineage>
        <taxon>Bacteria</taxon>
        <taxon>Pseudomonadati</taxon>
        <taxon>Pseudomonadota</taxon>
        <taxon>Alphaproteobacteria</taxon>
        <taxon>Hyphomicrobiales</taxon>
        <taxon>Kaistiaceae</taxon>
        <taxon>Prosthecomicrobium</taxon>
    </lineage>
</organism>
<keyword evidence="3" id="KW-1003">Cell membrane</keyword>
<evidence type="ECO:0000313" key="10">
    <source>
        <dbReference type="EMBL" id="MBB5752266.1"/>
    </source>
</evidence>
<evidence type="ECO:0000256" key="8">
    <source>
        <dbReference type="ARBA" id="ARBA00023288"/>
    </source>
</evidence>
<evidence type="ECO:0000256" key="2">
    <source>
        <dbReference type="ARBA" id="ARBA00008520"/>
    </source>
</evidence>
<evidence type="ECO:0000256" key="6">
    <source>
        <dbReference type="ARBA" id="ARBA00023136"/>
    </source>
</evidence>
<dbReference type="PANTHER" id="PTHR43649">
    <property type="entry name" value="ARABINOSE-BINDING PROTEIN-RELATED"/>
    <property type="match status" value="1"/>
</dbReference>
<keyword evidence="4 9" id="KW-0732">Signal</keyword>
<keyword evidence="7" id="KW-0564">Palmitate</keyword>
<dbReference type="SUPFAM" id="SSF53850">
    <property type="entry name" value="Periplasmic binding protein-like II"/>
    <property type="match status" value="1"/>
</dbReference>
<dbReference type="Proteomes" id="UP000523821">
    <property type="component" value="Unassembled WGS sequence"/>
</dbReference>
<proteinExistence type="inferred from homology"/>
<evidence type="ECO:0000256" key="7">
    <source>
        <dbReference type="ARBA" id="ARBA00023139"/>
    </source>
</evidence>
<sequence length="423" mass="45480">MTERIEKRRRWKAPVAAAAMFGALAALAAPAFAQTTVTLWSWRTEDEAAMNRIFDAFEAKNPDIKVDLQFTADADYQNRLSTALRGGAGPDIAQLKAYGELQPLVEAGYLEALDESVPELKAFPETALGGSRAVSDGLIYGVPYSTPVMGVFYNTDIFAAQGIEIPKTYEAFVAACEKLEAAGILPIAAGGANGSGWALEISLGVVGPTVYGPGFYDEMMSGKAKFTDPRFVAALERVKALAPYYSDGFAGVDYTTATQQFIAGKAAMFFGGAWENGSFKSQNPNLHFSIFAFPTDKAEEPAYTSTFSDGSYGLVADSENKDAAVEVLRFMASAEFAQLFADELGWPPARIDATANDPVLKAMLEMQKHATPYLTLVGYRWQTPTASSVIQAGIIDMIEGKIAAEKLAADTDAAVSTWFKPKE</sequence>
<accession>A0A7W9CVD5</accession>
<keyword evidence="5" id="KW-0574">Periplasm</keyword>
<dbReference type="Gene3D" id="3.40.190.10">
    <property type="entry name" value="Periplasmic binding protein-like II"/>
    <property type="match status" value="2"/>
</dbReference>
<keyword evidence="6" id="KW-0472">Membrane</keyword>
<dbReference type="PANTHER" id="PTHR43649:SF33">
    <property type="entry name" value="POLYGALACTURONAN_RHAMNOGALACTURONAN-BINDING PROTEIN YTCQ"/>
    <property type="match status" value="1"/>
</dbReference>
<dbReference type="RefSeq" id="WP_183853760.1">
    <property type="nucleotide sequence ID" value="NZ_JACHOO010000002.1"/>
</dbReference>
<dbReference type="AlphaFoldDB" id="A0A7W9CVD5"/>
<comment type="caution">
    <text evidence="10">The sequence shown here is derived from an EMBL/GenBank/DDBJ whole genome shotgun (WGS) entry which is preliminary data.</text>
</comment>
<evidence type="ECO:0000256" key="4">
    <source>
        <dbReference type="ARBA" id="ARBA00022729"/>
    </source>
</evidence>
<name>A0A7W9CVD5_9HYPH</name>
<dbReference type="InterPro" id="IPR006059">
    <property type="entry name" value="SBP"/>
</dbReference>
<evidence type="ECO:0000256" key="5">
    <source>
        <dbReference type="ARBA" id="ARBA00022764"/>
    </source>
</evidence>
<dbReference type="Pfam" id="PF01547">
    <property type="entry name" value="SBP_bac_1"/>
    <property type="match status" value="1"/>
</dbReference>
<evidence type="ECO:0000256" key="9">
    <source>
        <dbReference type="SAM" id="SignalP"/>
    </source>
</evidence>
<dbReference type="InterPro" id="IPR050490">
    <property type="entry name" value="Bact_solute-bd_prot1"/>
</dbReference>
<comment type="similarity">
    <text evidence="2">Belongs to the bacterial solute-binding protein 1 family.</text>
</comment>
<dbReference type="InterPro" id="IPR006311">
    <property type="entry name" value="TAT_signal"/>
</dbReference>
<feature type="chain" id="PRO_5031479428" evidence="9">
    <location>
        <begin position="29"/>
        <end position="423"/>
    </location>
</feature>
<evidence type="ECO:0000256" key="3">
    <source>
        <dbReference type="ARBA" id="ARBA00022475"/>
    </source>
</evidence>
<feature type="signal peptide" evidence="9">
    <location>
        <begin position="1"/>
        <end position="28"/>
    </location>
</feature>
<evidence type="ECO:0000313" key="11">
    <source>
        <dbReference type="Proteomes" id="UP000523821"/>
    </source>
</evidence>
<dbReference type="GO" id="GO:0042597">
    <property type="term" value="C:periplasmic space"/>
    <property type="evidence" value="ECO:0007669"/>
    <property type="project" value="UniProtKB-SubCell"/>
</dbReference>
<keyword evidence="8" id="KW-0449">Lipoprotein</keyword>
<gene>
    <name evidence="10" type="ORF">GGQ63_001318</name>
</gene>
<comment type="subcellular location">
    <subcellularLocation>
        <location evidence="1">Periplasm</location>
    </subcellularLocation>
</comment>
<keyword evidence="11" id="KW-1185">Reference proteome</keyword>
<dbReference type="PROSITE" id="PS51318">
    <property type="entry name" value="TAT"/>
    <property type="match status" value="1"/>
</dbReference>
<protein>
    <submittedName>
        <fullName evidence="10">Raffinose/stachyose/melibiose transport system substrate-binding protein</fullName>
    </submittedName>
</protein>